<name>S9UGK0_9TRYP</name>
<protein>
    <submittedName>
        <fullName evidence="4">Ankyrin</fullName>
    </submittedName>
</protein>
<accession>S9UGK0</accession>
<dbReference type="EMBL" id="ATMH01005459">
    <property type="protein sequence ID" value="EPY27879.1"/>
    <property type="molecule type" value="Genomic_DNA"/>
</dbReference>
<keyword evidence="2 3" id="KW-0040">ANK repeat</keyword>
<evidence type="ECO:0000256" key="2">
    <source>
        <dbReference type="ARBA" id="ARBA00023043"/>
    </source>
</evidence>
<dbReference type="PANTHER" id="PTHR24198:SF165">
    <property type="entry name" value="ANKYRIN REPEAT-CONTAINING PROTEIN-RELATED"/>
    <property type="match status" value="1"/>
</dbReference>
<evidence type="ECO:0000256" key="1">
    <source>
        <dbReference type="ARBA" id="ARBA00022737"/>
    </source>
</evidence>
<dbReference type="Proteomes" id="UP000015354">
    <property type="component" value="Unassembled WGS sequence"/>
</dbReference>
<dbReference type="PANTHER" id="PTHR24198">
    <property type="entry name" value="ANKYRIN REPEAT AND PROTEIN KINASE DOMAIN-CONTAINING PROTEIN"/>
    <property type="match status" value="1"/>
</dbReference>
<evidence type="ECO:0000313" key="4">
    <source>
        <dbReference type="EMBL" id="EPY27879.1"/>
    </source>
</evidence>
<gene>
    <name evidence="4" type="ORF">STCU_05459</name>
</gene>
<dbReference type="OrthoDB" id="10057496at2759"/>
<sequence>MTTPAASVDTLVTAVVQGDMDTLEACVTPANVNATDATHRLSLLLWALTAEDPAAVALLLERGASLLLHDANGFHALHRGVWCGNVALVELLLYDRAPPERGGGRRWRPGAQRLLHHPHEATGRTPLLLAVVRGDLAMVRLLLASGADASQRDRDGFDAADLAALCGWLHLVQYLQAVAALGAGASLSGRPLEERLQYHAEQYSETAKTLEQKRMLDDINRLICSSVAPQSRVAAQ</sequence>
<dbReference type="Pfam" id="PF13637">
    <property type="entry name" value="Ank_4"/>
    <property type="match status" value="1"/>
</dbReference>
<dbReference type="InterPro" id="IPR002110">
    <property type="entry name" value="Ankyrin_rpt"/>
</dbReference>
<evidence type="ECO:0000256" key="3">
    <source>
        <dbReference type="PROSITE-ProRule" id="PRU00023"/>
    </source>
</evidence>
<feature type="repeat" description="ANK" evidence="3">
    <location>
        <begin position="122"/>
        <end position="154"/>
    </location>
</feature>
<dbReference type="Pfam" id="PF12796">
    <property type="entry name" value="Ank_2"/>
    <property type="match status" value="1"/>
</dbReference>
<dbReference type="PROSITE" id="PS50297">
    <property type="entry name" value="ANK_REP_REGION"/>
    <property type="match status" value="1"/>
</dbReference>
<dbReference type="Gene3D" id="1.25.40.20">
    <property type="entry name" value="Ankyrin repeat-containing domain"/>
    <property type="match status" value="2"/>
</dbReference>
<evidence type="ECO:0000313" key="5">
    <source>
        <dbReference type="Proteomes" id="UP000015354"/>
    </source>
</evidence>
<dbReference type="AlphaFoldDB" id="S9UGK0"/>
<keyword evidence="5" id="KW-1185">Reference proteome</keyword>
<dbReference type="InterPro" id="IPR036770">
    <property type="entry name" value="Ankyrin_rpt-contain_sf"/>
</dbReference>
<organism evidence="4 5">
    <name type="scientific">Strigomonas culicis</name>
    <dbReference type="NCBI Taxonomy" id="28005"/>
    <lineage>
        <taxon>Eukaryota</taxon>
        <taxon>Discoba</taxon>
        <taxon>Euglenozoa</taxon>
        <taxon>Kinetoplastea</taxon>
        <taxon>Metakinetoplastina</taxon>
        <taxon>Trypanosomatida</taxon>
        <taxon>Trypanosomatidae</taxon>
        <taxon>Strigomonadinae</taxon>
        <taxon>Strigomonas</taxon>
    </lineage>
</organism>
<keyword evidence="1" id="KW-0677">Repeat</keyword>
<proteinExistence type="predicted"/>
<dbReference type="SMART" id="SM00248">
    <property type="entry name" value="ANK"/>
    <property type="match status" value="3"/>
</dbReference>
<dbReference type="SUPFAM" id="SSF48403">
    <property type="entry name" value="Ankyrin repeat"/>
    <property type="match status" value="1"/>
</dbReference>
<dbReference type="PROSITE" id="PS50088">
    <property type="entry name" value="ANK_REPEAT"/>
    <property type="match status" value="1"/>
</dbReference>
<comment type="caution">
    <text evidence="4">The sequence shown here is derived from an EMBL/GenBank/DDBJ whole genome shotgun (WGS) entry which is preliminary data.</text>
</comment>
<reference evidence="4 5" key="1">
    <citation type="journal article" date="2013" name="PLoS ONE">
        <title>Predicting the Proteins of Angomonas deanei, Strigomonas culicis and Their Respective Endosymbionts Reveals New Aspects of the Trypanosomatidae Family.</title>
        <authorList>
            <person name="Motta M.C."/>
            <person name="Martins A.C."/>
            <person name="de Souza S.S."/>
            <person name="Catta-Preta C.M."/>
            <person name="Silva R."/>
            <person name="Klein C.C."/>
            <person name="de Almeida L.G."/>
            <person name="de Lima Cunha O."/>
            <person name="Ciapina L.P."/>
            <person name="Brocchi M."/>
            <person name="Colabardini A.C."/>
            <person name="de Araujo Lima B."/>
            <person name="Machado C.R."/>
            <person name="de Almeida Soares C.M."/>
            <person name="Probst C.M."/>
            <person name="de Menezes C.B."/>
            <person name="Thompson C.E."/>
            <person name="Bartholomeu D.C."/>
            <person name="Gradia D.F."/>
            <person name="Pavoni D.P."/>
            <person name="Grisard E.C."/>
            <person name="Fantinatti-Garboggini F."/>
            <person name="Marchini F.K."/>
            <person name="Rodrigues-Luiz G.F."/>
            <person name="Wagner G."/>
            <person name="Goldman G.H."/>
            <person name="Fietto J.L."/>
            <person name="Elias M.C."/>
            <person name="Goldman M.H."/>
            <person name="Sagot M.F."/>
            <person name="Pereira M."/>
            <person name="Stoco P.H."/>
            <person name="de Mendonca-Neto R.P."/>
            <person name="Teixeira S.M."/>
            <person name="Maciel T.E."/>
            <person name="de Oliveira Mendes T.A."/>
            <person name="Urmenyi T.P."/>
            <person name="de Souza W."/>
            <person name="Schenkman S."/>
            <person name="de Vasconcelos A.T."/>
        </authorList>
    </citation>
    <scope>NUCLEOTIDE SEQUENCE [LARGE SCALE GENOMIC DNA]</scope>
</reference>